<sequence>MEKDDEILSPASGGSQSPAWQRQNDQIGLTPTQNKTLTLDLPRKDCWSEWATLVLIEAWGER</sequence>
<evidence type="ECO:0000313" key="2">
    <source>
        <dbReference type="EMBL" id="KAB2630579.1"/>
    </source>
</evidence>
<dbReference type="AlphaFoldDB" id="A0A5N5HS38"/>
<organism evidence="2 3">
    <name type="scientific">Pyrus ussuriensis x Pyrus communis</name>
    <dbReference type="NCBI Taxonomy" id="2448454"/>
    <lineage>
        <taxon>Eukaryota</taxon>
        <taxon>Viridiplantae</taxon>
        <taxon>Streptophyta</taxon>
        <taxon>Embryophyta</taxon>
        <taxon>Tracheophyta</taxon>
        <taxon>Spermatophyta</taxon>
        <taxon>Magnoliopsida</taxon>
        <taxon>eudicotyledons</taxon>
        <taxon>Gunneridae</taxon>
        <taxon>Pentapetalae</taxon>
        <taxon>rosids</taxon>
        <taxon>fabids</taxon>
        <taxon>Rosales</taxon>
        <taxon>Rosaceae</taxon>
        <taxon>Amygdaloideae</taxon>
        <taxon>Maleae</taxon>
        <taxon>Pyrus</taxon>
    </lineage>
</organism>
<reference evidence="2 3" key="3">
    <citation type="submission" date="2019-11" db="EMBL/GenBank/DDBJ databases">
        <title>A de novo genome assembly of a pear dwarfing rootstock.</title>
        <authorList>
            <person name="Wang F."/>
            <person name="Wang J."/>
            <person name="Li S."/>
            <person name="Zhang Y."/>
            <person name="Fang M."/>
            <person name="Ma L."/>
            <person name="Zhao Y."/>
            <person name="Jiang S."/>
        </authorList>
    </citation>
    <scope>NUCLEOTIDE SEQUENCE [LARGE SCALE GENOMIC DNA]</scope>
    <source>
        <strain evidence="2">S2</strain>
        <tissue evidence="2">Leaf</tissue>
    </source>
</reference>
<comment type="caution">
    <text evidence="2">The sequence shown here is derived from an EMBL/GenBank/DDBJ whole genome shotgun (WGS) entry which is preliminary data.</text>
</comment>
<dbReference type="Proteomes" id="UP000327157">
    <property type="component" value="Chromosome 12"/>
</dbReference>
<evidence type="ECO:0000256" key="1">
    <source>
        <dbReference type="SAM" id="MobiDB-lite"/>
    </source>
</evidence>
<protein>
    <submittedName>
        <fullName evidence="2">Uncharacterized protein</fullName>
    </submittedName>
</protein>
<feature type="compositionally biased region" description="Polar residues" evidence="1">
    <location>
        <begin position="12"/>
        <end position="32"/>
    </location>
</feature>
<evidence type="ECO:0000313" key="3">
    <source>
        <dbReference type="Proteomes" id="UP000327157"/>
    </source>
</evidence>
<name>A0A5N5HS38_9ROSA</name>
<accession>A0A5N5HS38</accession>
<dbReference type="EMBL" id="SMOL01000143">
    <property type="protein sequence ID" value="KAB2630579.1"/>
    <property type="molecule type" value="Genomic_DNA"/>
</dbReference>
<gene>
    <name evidence="2" type="ORF">D8674_008098</name>
</gene>
<proteinExistence type="predicted"/>
<reference evidence="2 3" key="1">
    <citation type="submission" date="2019-09" db="EMBL/GenBank/DDBJ databases">
        <authorList>
            <person name="Ou C."/>
        </authorList>
    </citation>
    <scope>NUCLEOTIDE SEQUENCE [LARGE SCALE GENOMIC DNA]</scope>
    <source>
        <strain evidence="2">S2</strain>
        <tissue evidence="2">Leaf</tissue>
    </source>
</reference>
<reference evidence="3" key="2">
    <citation type="submission" date="2019-10" db="EMBL/GenBank/DDBJ databases">
        <title>A de novo genome assembly of a pear dwarfing rootstock.</title>
        <authorList>
            <person name="Wang F."/>
            <person name="Wang J."/>
            <person name="Li S."/>
            <person name="Zhang Y."/>
            <person name="Fang M."/>
            <person name="Ma L."/>
            <person name="Zhao Y."/>
            <person name="Jiang S."/>
        </authorList>
    </citation>
    <scope>NUCLEOTIDE SEQUENCE [LARGE SCALE GENOMIC DNA]</scope>
</reference>
<keyword evidence="3" id="KW-1185">Reference proteome</keyword>
<feature type="region of interest" description="Disordered" evidence="1">
    <location>
        <begin position="1"/>
        <end position="32"/>
    </location>
</feature>